<dbReference type="EMBL" id="RCHC01000019">
    <property type="protein sequence ID" value="RLL18983.1"/>
    <property type="molecule type" value="Genomic_DNA"/>
</dbReference>
<comment type="caution">
    <text evidence="2">The sequence shown here is derived from an EMBL/GenBank/DDBJ whole genome shotgun (WGS) entry which is preliminary data.</text>
</comment>
<evidence type="ECO:0000256" key="1">
    <source>
        <dbReference type="SAM" id="MobiDB-lite"/>
    </source>
</evidence>
<feature type="region of interest" description="Disordered" evidence="1">
    <location>
        <begin position="178"/>
        <end position="201"/>
    </location>
</feature>
<keyword evidence="3" id="KW-1185">Reference proteome</keyword>
<protein>
    <submittedName>
        <fullName evidence="2">Uncharacterized protein</fullName>
    </submittedName>
</protein>
<name>A0ABX9TTC3_9GAMM</name>
<reference evidence="2 3" key="1">
    <citation type="submission" date="2018-09" db="EMBL/GenBank/DDBJ databases">
        <title>The draft genome of Acinetobacter sp. strains.</title>
        <authorList>
            <person name="Qin J."/>
            <person name="Feng Y."/>
            <person name="Zong Z."/>
        </authorList>
    </citation>
    <scope>NUCLEOTIDE SEQUENCE [LARGE SCALE GENOMIC DNA]</scope>
    <source>
        <strain evidence="2 3">WCHAc060005</strain>
    </source>
</reference>
<sequence>MNLMQKLKLTAELDQIANDVATGTLGILDYIQKVKRIDEIIAELTAQPAVDGANTSLLELVQKHTEIAVRLRPQFDFERSVKDYAVSIKDQTKTNELLHELRRTQLKGSDASFLRDQLEMDLNYGVYINKHPDGMRIGKYLLPGSPVWAFIEWAYAERRLIVGPKALDIASDEDMYPANDQPLPDAQEQNAQANAEFEDEAQPDLVDSPADEAGAFYQSVIEGAEVDAALIQRAIEYAEQDESHYLLPEASKVIANTVITALN</sequence>
<evidence type="ECO:0000313" key="3">
    <source>
        <dbReference type="Proteomes" id="UP000280271"/>
    </source>
</evidence>
<evidence type="ECO:0000313" key="2">
    <source>
        <dbReference type="EMBL" id="RLL18983.1"/>
    </source>
</evidence>
<gene>
    <name evidence="2" type="ORF">D9K81_14590</name>
</gene>
<accession>A0ABX9TTC3</accession>
<feature type="compositionally biased region" description="Low complexity" evidence="1">
    <location>
        <begin position="185"/>
        <end position="195"/>
    </location>
</feature>
<organism evidence="2 3">
    <name type="scientific">Acinetobacter chengduensis</name>
    <dbReference type="NCBI Taxonomy" id="2420890"/>
    <lineage>
        <taxon>Bacteria</taxon>
        <taxon>Pseudomonadati</taxon>
        <taxon>Pseudomonadota</taxon>
        <taxon>Gammaproteobacteria</taxon>
        <taxon>Moraxellales</taxon>
        <taxon>Moraxellaceae</taxon>
        <taxon>Acinetobacter</taxon>
    </lineage>
</organism>
<proteinExistence type="predicted"/>
<dbReference type="RefSeq" id="WP_121523489.1">
    <property type="nucleotide sequence ID" value="NZ_RCHC01000019.1"/>
</dbReference>
<dbReference type="Proteomes" id="UP000280271">
    <property type="component" value="Unassembled WGS sequence"/>
</dbReference>